<feature type="region of interest" description="Disordered" evidence="1">
    <location>
        <begin position="369"/>
        <end position="390"/>
    </location>
</feature>
<proteinExistence type="predicted"/>
<dbReference type="HOGENOM" id="CLU_750412_0_0_1"/>
<gene>
    <name evidence="2" type="ORF">SETTUDRAFT_19606</name>
</gene>
<evidence type="ECO:0000256" key="1">
    <source>
        <dbReference type="SAM" id="MobiDB-lite"/>
    </source>
</evidence>
<evidence type="ECO:0000313" key="3">
    <source>
        <dbReference type="Proteomes" id="UP000016935"/>
    </source>
</evidence>
<dbReference type="EMBL" id="KB908592">
    <property type="protein sequence ID" value="EOA87091.1"/>
    <property type="molecule type" value="Genomic_DNA"/>
</dbReference>
<feature type="region of interest" description="Disordered" evidence="1">
    <location>
        <begin position="220"/>
        <end position="245"/>
    </location>
</feature>
<sequence length="390" mass="43664">MYVTIEAASTLSTLSLFPKAKTALLSPKAYNAPFSAASENKWTYDHSTGGHGGFFSRNAVRSRPNQISSSAPLAQPAGNRTGTGLTLISFQELVKIAASSQASEYPNDTATDHPSDSGDTSEKLLKPSPPPQYAAKANLRSSSPGSSTTHLLPETRGSLSKNTFPQSGTREEPILIDDLMDKDDREPSQQVLDLVDDDGEDTELDEDFNLMQYPFCKNMRQTTPEEGTPTAGDQRPKDAHRRSLRGVRTSAQCAGFLDGKKPVDNMLEEISDIWNNVQAQWMELYSKPSMKIGNSMGRFNTKICKADEKFRLEGICPEHVRVLARDWDLVHQLVYSRIERRSERRLMNRFKREMRRLKRASKVLKNCDPTTRADVEDDNENDMDWTPNGK</sequence>
<protein>
    <submittedName>
        <fullName evidence="2">Uncharacterized protein</fullName>
    </submittedName>
</protein>
<dbReference type="Proteomes" id="UP000016935">
    <property type="component" value="Unassembled WGS sequence"/>
</dbReference>
<dbReference type="RefSeq" id="XP_008024927.1">
    <property type="nucleotide sequence ID" value="XM_008026736.1"/>
</dbReference>
<reference evidence="2 3" key="2">
    <citation type="journal article" date="2013" name="PLoS Genet.">
        <title>Comparative genome structure, secondary metabolite, and effector coding capacity across Cochliobolus pathogens.</title>
        <authorList>
            <person name="Condon B.J."/>
            <person name="Leng Y."/>
            <person name="Wu D."/>
            <person name="Bushley K.E."/>
            <person name="Ohm R.A."/>
            <person name="Otillar R."/>
            <person name="Martin J."/>
            <person name="Schackwitz W."/>
            <person name="Grimwood J."/>
            <person name="MohdZainudin N."/>
            <person name="Xue C."/>
            <person name="Wang R."/>
            <person name="Manning V.A."/>
            <person name="Dhillon B."/>
            <person name="Tu Z.J."/>
            <person name="Steffenson B.J."/>
            <person name="Salamov A."/>
            <person name="Sun H."/>
            <person name="Lowry S."/>
            <person name="LaButti K."/>
            <person name="Han J."/>
            <person name="Copeland A."/>
            <person name="Lindquist E."/>
            <person name="Barry K."/>
            <person name="Schmutz J."/>
            <person name="Baker S.E."/>
            <person name="Ciuffetti L.M."/>
            <person name="Grigoriev I.V."/>
            <person name="Zhong S."/>
            <person name="Turgeon B.G."/>
        </authorList>
    </citation>
    <scope>NUCLEOTIDE SEQUENCE [LARGE SCALE GENOMIC DNA]</scope>
    <source>
        <strain evidence="3">28A</strain>
    </source>
</reference>
<dbReference type="GeneID" id="19402214"/>
<feature type="compositionally biased region" description="Polar residues" evidence="1">
    <location>
        <begin position="139"/>
        <end position="150"/>
    </location>
</feature>
<feature type="compositionally biased region" description="Polar residues" evidence="1">
    <location>
        <begin position="63"/>
        <end position="79"/>
    </location>
</feature>
<dbReference type="AlphaFoldDB" id="R0IQX9"/>
<feature type="compositionally biased region" description="Polar residues" evidence="1">
    <location>
        <begin position="157"/>
        <end position="168"/>
    </location>
</feature>
<accession>R0IQX9</accession>
<keyword evidence="3" id="KW-1185">Reference proteome</keyword>
<feature type="compositionally biased region" description="Basic and acidic residues" evidence="1">
    <location>
        <begin position="110"/>
        <end position="125"/>
    </location>
</feature>
<organism evidence="2 3">
    <name type="scientific">Exserohilum turcicum (strain 28A)</name>
    <name type="common">Northern leaf blight fungus</name>
    <name type="synonym">Setosphaeria turcica</name>
    <dbReference type="NCBI Taxonomy" id="671987"/>
    <lineage>
        <taxon>Eukaryota</taxon>
        <taxon>Fungi</taxon>
        <taxon>Dikarya</taxon>
        <taxon>Ascomycota</taxon>
        <taxon>Pezizomycotina</taxon>
        <taxon>Dothideomycetes</taxon>
        <taxon>Pleosporomycetidae</taxon>
        <taxon>Pleosporales</taxon>
        <taxon>Pleosporineae</taxon>
        <taxon>Pleosporaceae</taxon>
        <taxon>Exserohilum</taxon>
    </lineage>
</organism>
<feature type="region of interest" description="Disordered" evidence="1">
    <location>
        <begin position="101"/>
        <end position="183"/>
    </location>
</feature>
<feature type="region of interest" description="Disordered" evidence="1">
    <location>
        <begin position="55"/>
        <end position="79"/>
    </location>
</feature>
<reference evidence="2 3" key="1">
    <citation type="journal article" date="2012" name="PLoS Pathog.">
        <title>Diverse lifestyles and strategies of plant pathogenesis encoded in the genomes of eighteen Dothideomycetes fungi.</title>
        <authorList>
            <person name="Ohm R.A."/>
            <person name="Feau N."/>
            <person name="Henrissat B."/>
            <person name="Schoch C.L."/>
            <person name="Horwitz B.A."/>
            <person name="Barry K.W."/>
            <person name="Condon B.J."/>
            <person name="Copeland A.C."/>
            <person name="Dhillon B."/>
            <person name="Glaser F."/>
            <person name="Hesse C.N."/>
            <person name="Kosti I."/>
            <person name="LaButti K."/>
            <person name="Lindquist E.A."/>
            <person name="Lucas S."/>
            <person name="Salamov A.A."/>
            <person name="Bradshaw R.E."/>
            <person name="Ciuffetti L."/>
            <person name="Hamelin R.C."/>
            <person name="Kema G.H.J."/>
            <person name="Lawrence C."/>
            <person name="Scott J.A."/>
            <person name="Spatafora J.W."/>
            <person name="Turgeon B.G."/>
            <person name="de Wit P.J.G.M."/>
            <person name="Zhong S."/>
            <person name="Goodwin S.B."/>
            <person name="Grigoriev I.V."/>
        </authorList>
    </citation>
    <scope>NUCLEOTIDE SEQUENCE [LARGE SCALE GENOMIC DNA]</scope>
    <source>
        <strain evidence="3">28A</strain>
    </source>
</reference>
<name>R0IQX9_EXST2</name>
<evidence type="ECO:0000313" key="2">
    <source>
        <dbReference type="EMBL" id="EOA87091.1"/>
    </source>
</evidence>